<evidence type="ECO:0000313" key="4">
    <source>
        <dbReference type="EMBL" id="CAD9457249.1"/>
    </source>
</evidence>
<dbReference type="AlphaFoldDB" id="A0A7S2DL93"/>
<feature type="region of interest" description="Disordered" evidence="1">
    <location>
        <begin position="54"/>
        <end position="99"/>
    </location>
</feature>
<protein>
    <submittedName>
        <fullName evidence="4">Uncharacterized protein</fullName>
    </submittedName>
</protein>
<accession>A0A7S2DL93</accession>
<feature type="chain" id="PRO_5031275924" evidence="3">
    <location>
        <begin position="16"/>
        <end position="240"/>
    </location>
</feature>
<keyword evidence="3" id="KW-0732">Signal</keyword>
<reference evidence="4" key="1">
    <citation type="submission" date="2021-01" db="EMBL/GenBank/DDBJ databases">
        <authorList>
            <person name="Corre E."/>
            <person name="Pelletier E."/>
            <person name="Niang G."/>
            <person name="Scheremetjew M."/>
            <person name="Finn R."/>
            <person name="Kale V."/>
            <person name="Holt S."/>
            <person name="Cochrane G."/>
            <person name="Meng A."/>
            <person name="Brown T."/>
            <person name="Cohen L."/>
        </authorList>
    </citation>
    <scope>NUCLEOTIDE SEQUENCE</scope>
    <source>
        <strain evidence="4">CCMP1381</strain>
    </source>
</reference>
<keyword evidence="2" id="KW-0472">Membrane</keyword>
<evidence type="ECO:0000256" key="1">
    <source>
        <dbReference type="SAM" id="MobiDB-lite"/>
    </source>
</evidence>
<feature type="transmembrane region" description="Helical" evidence="2">
    <location>
        <begin position="157"/>
        <end position="178"/>
    </location>
</feature>
<keyword evidence="2" id="KW-1133">Transmembrane helix</keyword>
<organism evidence="4">
    <name type="scientific">Octactis speculum</name>
    <dbReference type="NCBI Taxonomy" id="3111310"/>
    <lineage>
        <taxon>Eukaryota</taxon>
        <taxon>Sar</taxon>
        <taxon>Stramenopiles</taxon>
        <taxon>Ochrophyta</taxon>
        <taxon>Dictyochophyceae</taxon>
        <taxon>Dictyochales</taxon>
        <taxon>Dictyochaceae</taxon>
        <taxon>Octactis</taxon>
    </lineage>
</organism>
<feature type="signal peptide" evidence="3">
    <location>
        <begin position="1"/>
        <end position="15"/>
    </location>
</feature>
<dbReference type="EMBL" id="HBGS01045064">
    <property type="protein sequence ID" value="CAD9457249.1"/>
    <property type="molecule type" value="Transcribed_RNA"/>
</dbReference>
<proteinExistence type="predicted"/>
<evidence type="ECO:0000256" key="2">
    <source>
        <dbReference type="SAM" id="Phobius"/>
    </source>
</evidence>
<keyword evidence="2" id="KW-0812">Transmembrane</keyword>
<sequence length="240" mass="25687">MKVFAFFCILSVALGFHGCQHRRRHSTSRAGPFISSRRTKALWAKGFGKEKEVKKKAAPVAPTAQTGRQDVGGAATTGATWPVPGETGEASSSTKNQEERDDDIYKKFGIKGFDESEAAASPFAASSAKRKAVEEELEGVNLLAFVPPGVQIAIEKLLFFSTGTLLTTFIIIGIAITWDAYAISTKNTLPAAIKPVVDAMELQFTNTGIAFLASSSSLGLFKVAQFSNPDIVYSEADEDA</sequence>
<evidence type="ECO:0000256" key="3">
    <source>
        <dbReference type="SAM" id="SignalP"/>
    </source>
</evidence>
<gene>
    <name evidence="4" type="ORF">DSPE1174_LOCUS23265</name>
</gene>
<name>A0A7S2DL93_9STRA</name>